<comment type="caution">
    <text evidence="9">The sequence shown here is derived from an EMBL/GenBank/DDBJ whole genome shotgun (WGS) entry which is preliminary data.</text>
</comment>
<dbReference type="PANTHER" id="PTHR43153">
    <property type="entry name" value="ELECTRON TRANSFER FLAVOPROTEIN ALPHA"/>
    <property type="match status" value="1"/>
</dbReference>
<evidence type="ECO:0000256" key="3">
    <source>
        <dbReference type="ARBA" id="ARBA00022448"/>
    </source>
</evidence>
<reference evidence="9 10" key="1">
    <citation type="submission" date="2023-02" db="EMBL/GenBank/DDBJ databases">
        <title>LHISI_Scaffold_Assembly.</title>
        <authorList>
            <person name="Stuart O.P."/>
            <person name="Cleave R."/>
            <person name="Magrath M.J.L."/>
            <person name="Mikheyev A.S."/>
        </authorList>
    </citation>
    <scope>NUCLEOTIDE SEQUENCE [LARGE SCALE GENOMIC DNA]</scope>
    <source>
        <strain evidence="9">Daus_M_001</strain>
        <tissue evidence="9">Leg muscle</tissue>
    </source>
</reference>
<dbReference type="EMBL" id="JARBHB010000007">
    <property type="protein sequence ID" value="KAJ8879817.1"/>
    <property type="molecule type" value="Genomic_DNA"/>
</dbReference>
<dbReference type="Gene3D" id="3.40.50.620">
    <property type="entry name" value="HUPs"/>
    <property type="match status" value="1"/>
</dbReference>
<keyword evidence="6" id="KW-0249">Electron transport</keyword>
<dbReference type="PROSITE" id="PS00696">
    <property type="entry name" value="ETF_ALPHA"/>
    <property type="match status" value="1"/>
</dbReference>
<feature type="region of interest" description="Disordered" evidence="7">
    <location>
        <begin position="98"/>
        <end position="126"/>
    </location>
</feature>
<proteinExistence type="inferred from homology"/>
<dbReference type="InterPro" id="IPR014731">
    <property type="entry name" value="ETF_asu_C"/>
</dbReference>
<evidence type="ECO:0000313" key="10">
    <source>
        <dbReference type="Proteomes" id="UP001159363"/>
    </source>
</evidence>
<feature type="domain" description="Electron transfer flavoprotein alpha/beta-subunit N-terminal" evidence="8">
    <location>
        <begin position="297"/>
        <end position="479"/>
    </location>
</feature>
<dbReference type="InterPro" id="IPR033947">
    <property type="entry name" value="ETF_alpha_N"/>
</dbReference>
<dbReference type="CDD" id="cd01715">
    <property type="entry name" value="ETF_alpha"/>
    <property type="match status" value="1"/>
</dbReference>
<dbReference type="InterPro" id="IPR018206">
    <property type="entry name" value="ETF_asu_C_CS"/>
</dbReference>
<dbReference type="InterPro" id="IPR014729">
    <property type="entry name" value="Rossmann-like_a/b/a_fold"/>
</dbReference>
<dbReference type="InterPro" id="IPR014730">
    <property type="entry name" value="ETF_a/b_N"/>
</dbReference>
<evidence type="ECO:0000256" key="2">
    <source>
        <dbReference type="ARBA" id="ARBA00005817"/>
    </source>
</evidence>
<dbReference type="Gene3D" id="3.40.50.1220">
    <property type="entry name" value="TPP-binding domain"/>
    <property type="match status" value="1"/>
</dbReference>
<evidence type="ECO:0000256" key="4">
    <source>
        <dbReference type="ARBA" id="ARBA00022630"/>
    </source>
</evidence>
<accession>A0ABQ9H6B9</accession>
<evidence type="ECO:0000256" key="1">
    <source>
        <dbReference type="ARBA" id="ARBA00004305"/>
    </source>
</evidence>
<dbReference type="SMART" id="SM00893">
    <property type="entry name" value="ETF"/>
    <property type="match status" value="1"/>
</dbReference>
<dbReference type="InterPro" id="IPR029035">
    <property type="entry name" value="DHS-like_NAD/FAD-binding_dom"/>
</dbReference>
<feature type="compositionally biased region" description="Polar residues" evidence="7">
    <location>
        <begin position="103"/>
        <end position="117"/>
    </location>
</feature>
<keyword evidence="4" id="KW-0285">Flavoprotein</keyword>
<protein>
    <recommendedName>
        <fullName evidence="8">Electron transfer flavoprotein alpha/beta-subunit N-terminal domain-containing protein</fullName>
    </recommendedName>
</protein>
<evidence type="ECO:0000256" key="6">
    <source>
        <dbReference type="ARBA" id="ARBA00022982"/>
    </source>
</evidence>
<dbReference type="Pfam" id="PF00766">
    <property type="entry name" value="ETF_alpha"/>
    <property type="match status" value="1"/>
</dbReference>
<dbReference type="SUPFAM" id="SSF52467">
    <property type="entry name" value="DHS-like NAD/FAD-binding domain"/>
    <property type="match status" value="1"/>
</dbReference>
<gene>
    <name evidence="9" type="ORF">PR048_020425</name>
</gene>
<dbReference type="Proteomes" id="UP001159363">
    <property type="component" value="Chromosome 6"/>
</dbReference>
<evidence type="ECO:0000259" key="8">
    <source>
        <dbReference type="SMART" id="SM00893"/>
    </source>
</evidence>
<dbReference type="InterPro" id="IPR001308">
    <property type="entry name" value="ETF_a/FixB"/>
</dbReference>
<evidence type="ECO:0000256" key="7">
    <source>
        <dbReference type="SAM" id="MobiDB-lite"/>
    </source>
</evidence>
<keyword evidence="5" id="KW-0274">FAD</keyword>
<keyword evidence="10" id="KW-1185">Reference proteome</keyword>
<comment type="subcellular location">
    <subcellularLocation>
        <location evidence="1">Mitochondrion matrix</location>
    </subcellularLocation>
</comment>
<dbReference type="SUPFAM" id="SSF52402">
    <property type="entry name" value="Adenine nucleotide alpha hydrolases-like"/>
    <property type="match status" value="1"/>
</dbReference>
<evidence type="ECO:0000256" key="5">
    <source>
        <dbReference type="ARBA" id="ARBA00022827"/>
    </source>
</evidence>
<dbReference type="PANTHER" id="PTHR43153:SF1">
    <property type="entry name" value="ELECTRON TRANSFER FLAVOPROTEIN SUBUNIT ALPHA, MITOCHONDRIAL"/>
    <property type="match status" value="1"/>
</dbReference>
<dbReference type="Pfam" id="PF01012">
    <property type="entry name" value="ETF"/>
    <property type="match status" value="1"/>
</dbReference>
<name>A0ABQ9H6B9_9NEOP</name>
<sequence>MGRVLWQVTGQRFDTDGDTIQTQVRLFRKQQSKCKGIDESVQRKLGLCKCLNPGQPTRGVLEIIVALSTPDIRLYLRRASRVSVEQFSPEACLYEQDVRAGQGHQSQRQSYRTSTPTMMPDITRPPPQFIPVRSNHGQRNFHHNNWENYYQDLCEEMILGLPWLIDNQAVIEPHLGRFHMGTRGRWMLYAVRTTPPTTTADVALAKFAYEVPEHQEKLQHLLDQYACVFHTDWEQRRIDVTEHAIITTYKDLVYSKPRDPARFSPELPIVVQTDASQEGIGAVLYQFSSYLKRLQSTLVIAEHNNEKLLPITQNALTAAKKLGGEVSVLVAGTKCGAVAEQVSKASGLTRVLLLENEVFQGFMAEMLTPLVLAAHKQYGFSHILAGATAAGKSLLPRVAAKLDVSPITDVVDIKSADTFIRTIYAGNAILTLKCKDPVKVVTVRGTSFEADPLEGGSTKVEAAPAGDYATDLSHFISQELSKSDRPDLTSAKVVISGGRGLKSGENFKLLYDLADKLKAAVGASRAAVDAGYVPNDLQVGQTGKIVAPELYIAVGISGAIQHLAGMKDSKTIVAINKDPEAPIFQVADYGLVADLFKVVPELTQKLS</sequence>
<organism evidence="9 10">
    <name type="scientific">Dryococelus australis</name>
    <dbReference type="NCBI Taxonomy" id="614101"/>
    <lineage>
        <taxon>Eukaryota</taxon>
        <taxon>Metazoa</taxon>
        <taxon>Ecdysozoa</taxon>
        <taxon>Arthropoda</taxon>
        <taxon>Hexapoda</taxon>
        <taxon>Insecta</taxon>
        <taxon>Pterygota</taxon>
        <taxon>Neoptera</taxon>
        <taxon>Polyneoptera</taxon>
        <taxon>Phasmatodea</taxon>
        <taxon>Verophasmatodea</taxon>
        <taxon>Anareolatae</taxon>
        <taxon>Phasmatidae</taxon>
        <taxon>Eurycanthinae</taxon>
        <taxon>Dryococelus</taxon>
    </lineage>
</organism>
<comment type="similarity">
    <text evidence="2">Belongs to the ETF alpha-subunit/FixB family.</text>
</comment>
<evidence type="ECO:0000313" key="9">
    <source>
        <dbReference type="EMBL" id="KAJ8879817.1"/>
    </source>
</evidence>
<keyword evidence="3" id="KW-0813">Transport</keyword>